<dbReference type="GO" id="GO:0004674">
    <property type="term" value="F:protein serine/threonine kinase activity"/>
    <property type="evidence" value="ECO:0007669"/>
    <property type="project" value="UniProtKB-KW"/>
</dbReference>
<dbReference type="GO" id="GO:0005524">
    <property type="term" value="F:ATP binding"/>
    <property type="evidence" value="ECO:0007669"/>
    <property type="project" value="UniProtKB-KW"/>
</dbReference>
<dbReference type="EC" id="2.7.11.1" evidence="1"/>
<dbReference type="InterPro" id="IPR011009">
    <property type="entry name" value="Kinase-like_dom_sf"/>
</dbReference>
<organism evidence="13 14">
    <name type="scientific">Tropilaelaps mercedesae</name>
    <dbReference type="NCBI Taxonomy" id="418985"/>
    <lineage>
        <taxon>Eukaryota</taxon>
        <taxon>Metazoa</taxon>
        <taxon>Ecdysozoa</taxon>
        <taxon>Arthropoda</taxon>
        <taxon>Chelicerata</taxon>
        <taxon>Arachnida</taxon>
        <taxon>Acari</taxon>
        <taxon>Parasitiformes</taxon>
        <taxon>Mesostigmata</taxon>
        <taxon>Gamasina</taxon>
        <taxon>Dermanyssoidea</taxon>
        <taxon>Laelapidae</taxon>
        <taxon>Tropilaelaps</taxon>
    </lineage>
</organism>
<keyword evidence="6 13" id="KW-0418">Kinase</keyword>
<dbReference type="Gene3D" id="1.10.510.10">
    <property type="entry name" value="Transferase(Phosphotransferase) domain 1"/>
    <property type="match status" value="1"/>
</dbReference>
<dbReference type="PANTHER" id="PTHR24356:SF1">
    <property type="entry name" value="SERINE_THREONINE-PROTEIN KINASE GREATWALL"/>
    <property type="match status" value="1"/>
</dbReference>
<name>A0A1V9XF72_9ACAR</name>
<keyword evidence="4" id="KW-0808">Transferase</keyword>
<dbReference type="GO" id="GO:0035556">
    <property type="term" value="P:intracellular signal transduction"/>
    <property type="evidence" value="ECO:0007669"/>
    <property type="project" value="TreeGrafter"/>
</dbReference>
<dbReference type="SMART" id="SM00220">
    <property type="entry name" value="S_TKc"/>
    <property type="match status" value="1"/>
</dbReference>
<evidence type="ECO:0000259" key="12">
    <source>
        <dbReference type="PROSITE" id="PS50011"/>
    </source>
</evidence>
<feature type="region of interest" description="Disordered" evidence="11">
    <location>
        <begin position="815"/>
        <end position="855"/>
    </location>
</feature>
<reference evidence="13 14" key="1">
    <citation type="journal article" date="2017" name="Gigascience">
        <title>Draft genome of the honey bee ectoparasitic mite, Tropilaelaps mercedesae, is shaped by the parasitic life history.</title>
        <authorList>
            <person name="Dong X."/>
            <person name="Armstrong S.D."/>
            <person name="Xia D."/>
            <person name="Makepeace B.L."/>
            <person name="Darby A.C."/>
            <person name="Kadowaki T."/>
        </authorList>
    </citation>
    <scope>NUCLEOTIDE SEQUENCE [LARGE SCALE GENOMIC DNA]</scope>
    <source>
        <strain evidence="13">Wuxi-XJTLU</strain>
    </source>
</reference>
<dbReference type="Pfam" id="PF00069">
    <property type="entry name" value="Pkinase"/>
    <property type="match status" value="1"/>
</dbReference>
<sequence>MTTRGGSPPGGLSGGNQLNQSRLQPSVPEIESSFNTVIARLFNSKPNLGKSLYAMLQVFIKEKRRIPIGERQLLEHYSTEQLVQTATEMCYSIEKRTLFTQDIKDMIENMMLVMERIDTLAKPLAIALSRDVTKLILIIADLATELQLLELVTPLDWIALSEVVKMREKNGENLAKYNLLRYIPKMAELESVKLVGSGGFGAVYRGIYIPANITICIKVVPESRLPTIECVAADKLVASIINSPFLIQYLSVFKVEDAYITLMEFVDGVDMKRLMAFQKFLPNEILPLVIVQMFLGIEHLHYKGFVHRDIKLQNVLIKGSGHLKVIDFDTNKLCLSNFVKGRTMAAFFKRTAREFRDNELAGTLPYMPPESFKEVESKMGFPYGRAVDWWSLGVTLYRLCTGRLPFRGSTEQELQDRVLHGPVTWSPSDLRRSGEDAVDMANRFLIKNPSKRLGSGTSYREIRVHPFFGGIDMATLHTLTTLADIPYFREAMGISEDGRPVAPAGPAPSNKGLDIKSLKDAPLIKQKPILTFASPGFMKLIDHLRSLRANQIIDQQFCEDRRLYGLGTYSSDRNYETDGEETSKPFDYRNLEAMIGVHHFVTLQVDADSKQGFQGFTYFWDLVEVKGVSGVSVMIWNLRGETMRRSGLIVGDIIYQIDDVKTQEGLERIRNYIRSRPTIRVCVFAMTPFRLADMGLNVPLAVSWVGRKDILVTRYVRRQFQPVRAFDLLSQVMQGQSKTRRPIYLHVIGRIDRKFSVTFPPGEALYVGDVLLAVNGASTTTMRSRDDVMVAINLTKQPNVQLTILPVSPLRLPEVSPAHATPGEPTTSITTPDGTIGSTVSSESTTQPPPPTAAE</sequence>
<evidence type="ECO:0000256" key="6">
    <source>
        <dbReference type="ARBA" id="ARBA00022777"/>
    </source>
</evidence>
<dbReference type="AlphaFoldDB" id="A0A1V9XF72"/>
<feature type="compositionally biased region" description="Polar residues" evidence="11">
    <location>
        <begin position="824"/>
        <end position="837"/>
    </location>
</feature>
<comment type="catalytic activity">
    <reaction evidence="9">
        <text>L-threonyl-[protein] + ATP = O-phospho-L-threonyl-[protein] + ADP + H(+)</text>
        <dbReference type="Rhea" id="RHEA:46608"/>
        <dbReference type="Rhea" id="RHEA-COMP:11060"/>
        <dbReference type="Rhea" id="RHEA-COMP:11605"/>
        <dbReference type="ChEBI" id="CHEBI:15378"/>
        <dbReference type="ChEBI" id="CHEBI:30013"/>
        <dbReference type="ChEBI" id="CHEBI:30616"/>
        <dbReference type="ChEBI" id="CHEBI:61977"/>
        <dbReference type="ChEBI" id="CHEBI:456216"/>
        <dbReference type="EC" id="2.7.11.1"/>
    </reaction>
</comment>
<evidence type="ECO:0000256" key="7">
    <source>
        <dbReference type="ARBA" id="ARBA00022840"/>
    </source>
</evidence>
<proteinExistence type="predicted"/>
<gene>
    <name evidence="13" type="ORF">BIW11_10538</name>
</gene>
<comment type="catalytic activity">
    <reaction evidence="10">
        <text>L-seryl-[protein] + ATP = O-phospho-L-seryl-[protein] + ADP + H(+)</text>
        <dbReference type="Rhea" id="RHEA:17989"/>
        <dbReference type="Rhea" id="RHEA-COMP:9863"/>
        <dbReference type="Rhea" id="RHEA-COMP:11604"/>
        <dbReference type="ChEBI" id="CHEBI:15378"/>
        <dbReference type="ChEBI" id="CHEBI:29999"/>
        <dbReference type="ChEBI" id="CHEBI:30616"/>
        <dbReference type="ChEBI" id="CHEBI:83421"/>
        <dbReference type="ChEBI" id="CHEBI:456216"/>
        <dbReference type="EC" id="2.7.11.1"/>
    </reaction>
</comment>
<keyword evidence="14" id="KW-1185">Reference proteome</keyword>
<dbReference type="PROSITE" id="PS00108">
    <property type="entry name" value="PROTEIN_KINASE_ST"/>
    <property type="match status" value="1"/>
</dbReference>
<keyword evidence="3" id="KW-0723">Serine/threonine-protein kinase</keyword>
<dbReference type="OrthoDB" id="6503702at2759"/>
<feature type="region of interest" description="Disordered" evidence="11">
    <location>
        <begin position="1"/>
        <end position="25"/>
    </location>
</feature>
<evidence type="ECO:0000256" key="9">
    <source>
        <dbReference type="ARBA" id="ARBA00047899"/>
    </source>
</evidence>
<evidence type="ECO:0000256" key="11">
    <source>
        <dbReference type="SAM" id="MobiDB-lite"/>
    </source>
</evidence>
<dbReference type="Gene3D" id="3.30.200.20">
    <property type="entry name" value="Phosphorylase Kinase, domain 1"/>
    <property type="match status" value="1"/>
</dbReference>
<dbReference type="EMBL" id="MNPL01012339">
    <property type="protein sequence ID" value="OQR72197.1"/>
    <property type="molecule type" value="Genomic_DNA"/>
</dbReference>
<dbReference type="GO" id="GO:0005634">
    <property type="term" value="C:nucleus"/>
    <property type="evidence" value="ECO:0007669"/>
    <property type="project" value="TreeGrafter"/>
</dbReference>
<evidence type="ECO:0000313" key="14">
    <source>
        <dbReference type="Proteomes" id="UP000192247"/>
    </source>
</evidence>
<dbReference type="InterPro" id="IPR050236">
    <property type="entry name" value="Ser_Thr_kinase_AGC"/>
</dbReference>
<accession>A0A1V9XF72</accession>
<keyword evidence="5" id="KW-0547">Nucleotide-binding</keyword>
<evidence type="ECO:0000256" key="5">
    <source>
        <dbReference type="ARBA" id="ARBA00022741"/>
    </source>
</evidence>
<evidence type="ECO:0000256" key="3">
    <source>
        <dbReference type="ARBA" id="ARBA00022527"/>
    </source>
</evidence>
<dbReference type="InterPro" id="IPR000719">
    <property type="entry name" value="Prot_kinase_dom"/>
</dbReference>
<feature type="domain" description="Protein kinase" evidence="12">
    <location>
        <begin position="189"/>
        <end position="468"/>
    </location>
</feature>
<dbReference type="Proteomes" id="UP000192247">
    <property type="component" value="Unassembled WGS sequence"/>
</dbReference>
<evidence type="ECO:0000256" key="1">
    <source>
        <dbReference type="ARBA" id="ARBA00012513"/>
    </source>
</evidence>
<protein>
    <recommendedName>
        <fullName evidence="2">Serine/threonine-protein kinase greatwall</fullName>
        <ecNumber evidence="1">2.7.11.1</ecNumber>
    </recommendedName>
    <alternativeName>
        <fullName evidence="8">Microtubule-associated serine/threonine-protein kinase-like</fullName>
    </alternativeName>
</protein>
<dbReference type="PANTHER" id="PTHR24356">
    <property type="entry name" value="SERINE/THREONINE-PROTEIN KINASE"/>
    <property type="match status" value="1"/>
</dbReference>
<dbReference type="InParanoid" id="A0A1V9XF72"/>
<dbReference type="PROSITE" id="PS50011">
    <property type="entry name" value="PROTEIN_KINASE_DOM"/>
    <property type="match status" value="1"/>
</dbReference>
<evidence type="ECO:0000313" key="13">
    <source>
        <dbReference type="EMBL" id="OQR72197.1"/>
    </source>
</evidence>
<evidence type="ECO:0000256" key="8">
    <source>
        <dbReference type="ARBA" id="ARBA00033099"/>
    </source>
</evidence>
<dbReference type="InterPro" id="IPR008271">
    <property type="entry name" value="Ser/Thr_kinase_AS"/>
</dbReference>
<evidence type="ECO:0000256" key="10">
    <source>
        <dbReference type="ARBA" id="ARBA00048679"/>
    </source>
</evidence>
<evidence type="ECO:0000256" key="4">
    <source>
        <dbReference type="ARBA" id="ARBA00022679"/>
    </source>
</evidence>
<dbReference type="SUPFAM" id="SSF56112">
    <property type="entry name" value="Protein kinase-like (PK-like)"/>
    <property type="match status" value="1"/>
</dbReference>
<comment type="caution">
    <text evidence="13">The sequence shown here is derived from an EMBL/GenBank/DDBJ whole genome shotgun (WGS) entry which is preliminary data.</text>
</comment>
<keyword evidence="7" id="KW-0067">ATP-binding</keyword>
<evidence type="ECO:0000256" key="2">
    <source>
        <dbReference type="ARBA" id="ARBA00022148"/>
    </source>
</evidence>